<dbReference type="eggNOG" id="COG1677">
    <property type="taxonomic scope" value="Bacteria"/>
</dbReference>
<dbReference type="PANTHER" id="PTHR34653">
    <property type="match status" value="1"/>
</dbReference>
<evidence type="ECO:0000313" key="6">
    <source>
        <dbReference type="EMBL" id="EAU54696.1"/>
    </source>
</evidence>
<dbReference type="GO" id="GO:0005198">
    <property type="term" value="F:structural molecule activity"/>
    <property type="evidence" value="ECO:0007669"/>
    <property type="project" value="UniProtKB-UniRule"/>
</dbReference>
<evidence type="ECO:0000313" key="7">
    <source>
        <dbReference type="Proteomes" id="UP000005297"/>
    </source>
</evidence>
<dbReference type="Pfam" id="PF02049">
    <property type="entry name" value="FliE"/>
    <property type="match status" value="1"/>
</dbReference>
<evidence type="ECO:0000256" key="5">
    <source>
        <dbReference type="NCBIfam" id="TIGR00205"/>
    </source>
</evidence>
<dbReference type="PANTHER" id="PTHR34653:SF1">
    <property type="entry name" value="FLAGELLAR HOOK-BASAL BODY COMPLEX PROTEIN FLIE"/>
    <property type="match status" value="1"/>
</dbReference>
<dbReference type="STRING" id="314344.AL013_11895"/>
<name>Q0EZK8_9PROT</name>
<dbReference type="HAMAP" id="MF_00724">
    <property type="entry name" value="FliE"/>
    <property type="match status" value="1"/>
</dbReference>
<dbReference type="OrthoDB" id="285952at2"/>
<dbReference type="PRINTS" id="PR01006">
    <property type="entry name" value="FLGHOOKFLIE"/>
</dbReference>
<keyword evidence="7" id="KW-1185">Reference proteome</keyword>
<reference evidence="6 7" key="1">
    <citation type="submission" date="2006-09" db="EMBL/GenBank/DDBJ databases">
        <authorList>
            <person name="Emerson D."/>
            <person name="Ferriera S."/>
            <person name="Johnson J."/>
            <person name="Kravitz S."/>
            <person name="Halpern A."/>
            <person name="Remington K."/>
            <person name="Beeson K."/>
            <person name="Tran B."/>
            <person name="Rogers Y.-H."/>
            <person name="Friedman R."/>
            <person name="Venter J.C."/>
        </authorList>
    </citation>
    <scope>NUCLEOTIDE SEQUENCE [LARGE SCALE GENOMIC DNA]</scope>
    <source>
        <strain evidence="6 7">PV-1</strain>
    </source>
</reference>
<evidence type="ECO:0000256" key="3">
    <source>
        <dbReference type="ARBA" id="ARBA00023143"/>
    </source>
</evidence>
<keyword evidence="3 4" id="KW-0975">Bacterial flagellum</keyword>
<dbReference type="GO" id="GO:0071973">
    <property type="term" value="P:bacterial-type flagellum-dependent cell motility"/>
    <property type="evidence" value="ECO:0007669"/>
    <property type="project" value="InterPro"/>
</dbReference>
<gene>
    <name evidence="4" type="primary">fliE</name>
    <name evidence="6" type="ORF">SPV1_13969</name>
</gene>
<comment type="caution">
    <text evidence="6">The sequence shown here is derived from an EMBL/GenBank/DDBJ whole genome shotgun (WGS) entry which is preliminary data.</text>
</comment>
<dbReference type="InterPro" id="IPR001624">
    <property type="entry name" value="FliE"/>
</dbReference>
<comment type="similarity">
    <text evidence="2 4">Belongs to the FliE family.</text>
</comment>
<comment type="subcellular location">
    <subcellularLocation>
        <location evidence="1 4">Bacterial flagellum basal body</location>
    </subcellularLocation>
</comment>
<dbReference type="AlphaFoldDB" id="Q0EZK8"/>
<accession>Q0EZK8</accession>
<dbReference type="RefSeq" id="WP_009850306.1">
    <property type="nucleotide sequence ID" value="NZ_DS022294.1"/>
</dbReference>
<dbReference type="EMBL" id="AATS01000006">
    <property type="protein sequence ID" value="EAU54696.1"/>
    <property type="molecule type" value="Genomic_DNA"/>
</dbReference>
<evidence type="ECO:0000256" key="2">
    <source>
        <dbReference type="ARBA" id="ARBA00009272"/>
    </source>
</evidence>
<dbReference type="Proteomes" id="UP000005297">
    <property type="component" value="Unassembled WGS sequence"/>
</dbReference>
<organism evidence="6 7">
    <name type="scientific">Mariprofundus ferrooxydans PV-1</name>
    <dbReference type="NCBI Taxonomy" id="314345"/>
    <lineage>
        <taxon>Bacteria</taxon>
        <taxon>Pseudomonadati</taxon>
        <taxon>Pseudomonadota</taxon>
        <taxon>Candidatius Mariprofundia</taxon>
        <taxon>Mariprofundales</taxon>
        <taxon>Mariprofundaceae</taxon>
        <taxon>Mariprofundus</taxon>
    </lineage>
</organism>
<evidence type="ECO:0000256" key="4">
    <source>
        <dbReference type="HAMAP-Rule" id="MF_00724"/>
    </source>
</evidence>
<dbReference type="NCBIfam" id="TIGR00205">
    <property type="entry name" value="fliE"/>
    <property type="match status" value="1"/>
</dbReference>
<dbReference type="HOGENOM" id="CLU_147249_3_2_0"/>
<proteinExistence type="inferred from homology"/>
<dbReference type="GO" id="GO:0009425">
    <property type="term" value="C:bacterial-type flagellum basal body"/>
    <property type="evidence" value="ECO:0007669"/>
    <property type="project" value="UniProtKB-SubCell"/>
</dbReference>
<sequence>MNIHGYAPLPGIGQSAKISDAGKTTTAGSGNFAALLNSYTQQVNHDHKVADSAAQDLALGKGGNTSETLLAIQKADLSFQMMMGVRNKLVDAYREISRMQV</sequence>
<dbReference type="InParanoid" id="Q0EZK8"/>
<dbReference type="GO" id="GO:0003774">
    <property type="term" value="F:cytoskeletal motor activity"/>
    <property type="evidence" value="ECO:0007669"/>
    <property type="project" value="InterPro"/>
</dbReference>
<evidence type="ECO:0000256" key="1">
    <source>
        <dbReference type="ARBA" id="ARBA00004117"/>
    </source>
</evidence>
<dbReference type="FunCoup" id="Q0EZK8">
    <property type="interactions" value="51"/>
</dbReference>
<protein>
    <recommendedName>
        <fullName evidence="4 5">Flagellar hook-basal body complex protein FliE</fullName>
    </recommendedName>
</protein>